<reference evidence="1 2" key="1">
    <citation type="submission" date="2018-11" db="EMBL/GenBank/DDBJ databases">
        <authorList>
            <consortium name="Pathogen Informatics"/>
        </authorList>
    </citation>
    <scope>NUCLEOTIDE SEQUENCE [LARGE SCALE GENOMIC DNA]</scope>
    <source>
        <strain evidence="1 2">MHpl1</strain>
    </source>
</reference>
<dbReference type="Proteomes" id="UP000268014">
    <property type="component" value="Unassembled WGS sequence"/>
</dbReference>
<organism evidence="1 2">
    <name type="scientific">Haemonchus placei</name>
    <name type="common">Barber's pole worm</name>
    <dbReference type="NCBI Taxonomy" id="6290"/>
    <lineage>
        <taxon>Eukaryota</taxon>
        <taxon>Metazoa</taxon>
        <taxon>Ecdysozoa</taxon>
        <taxon>Nematoda</taxon>
        <taxon>Chromadorea</taxon>
        <taxon>Rhabditida</taxon>
        <taxon>Rhabditina</taxon>
        <taxon>Rhabditomorpha</taxon>
        <taxon>Strongyloidea</taxon>
        <taxon>Trichostrongylidae</taxon>
        <taxon>Haemonchus</taxon>
    </lineage>
</organism>
<proteinExistence type="predicted"/>
<name>A0A3P8BCR7_HAEPC</name>
<accession>A0A3P8BCR7</accession>
<keyword evidence="2" id="KW-1185">Reference proteome</keyword>
<evidence type="ECO:0000313" key="1">
    <source>
        <dbReference type="EMBL" id="VDO69652.1"/>
    </source>
</evidence>
<protein>
    <submittedName>
        <fullName evidence="1">Uncharacterized protein</fullName>
    </submittedName>
</protein>
<dbReference type="AlphaFoldDB" id="A0A3P8BCR7"/>
<sequence>MLCERTTVLGSEMQWSELISPNYVYCGSFVQQQFDSFHVTILSRIVKSREPITVGHIHKFWITRGELSYCVHISVSRTLKD</sequence>
<gene>
    <name evidence="1" type="ORF">HPLM_LOCUS18205</name>
</gene>
<evidence type="ECO:0000313" key="2">
    <source>
        <dbReference type="Proteomes" id="UP000268014"/>
    </source>
</evidence>
<dbReference type="EMBL" id="UZAF01020411">
    <property type="protein sequence ID" value="VDO69652.1"/>
    <property type="molecule type" value="Genomic_DNA"/>
</dbReference>